<accession>A0A9Q1IDJ0</accession>
<reference evidence="2" key="1">
    <citation type="journal article" date="2023" name="Science">
        <title>Genome structures resolve the early diversification of teleost fishes.</title>
        <authorList>
            <person name="Parey E."/>
            <person name="Louis A."/>
            <person name="Montfort J."/>
            <person name="Bouchez O."/>
            <person name="Roques C."/>
            <person name="Iampietro C."/>
            <person name="Lluch J."/>
            <person name="Castinel A."/>
            <person name="Donnadieu C."/>
            <person name="Desvignes T."/>
            <person name="Floi Bucao C."/>
            <person name="Jouanno E."/>
            <person name="Wen M."/>
            <person name="Mejri S."/>
            <person name="Dirks R."/>
            <person name="Jansen H."/>
            <person name="Henkel C."/>
            <person name="Chen W.J."/>
            <person name="Zahm M."/>
            <person name="Cabau C."/>
            <person name="Klopp C."/>
            <person name="Thompson A.W."/>
            <person name="Robinson-Rechavi M."/>
            <person name="Braasch I."/>
            <person name="Lecointre G."/>
            <person name="Bobe J."/>
            <person name="Postlethwait J.H."/>
            <person name="Berthelot C."/>
            <person name="Roest Crollius H."/>
            <person name="Guiguen Y."/>
        </authorList>
    </citation>
    <scope>NUCLEOTIDE SEQUENCE</scope>
    <source>
        <strain evidence="2">WJC10195</strain>
    </source>
</reference>
<evidence type="ECO:0000256" key="1">
    <source>
        <dbReference type="SAM" id="MobiDB-lite"/>
    </source>
</evidence>
<dbReference type="AlphaFoldDB" id="A0A9Q1IDJ0"/>
<keyword evidence="3" id="KW-1185">Reference proteome</keyword>
<evidence type="ECO:0000313" key="2">
    <source>
        <dbReference type="EMBL" id="KAJ8335672.1"/>
    </source>
</evidence>
<protein>
    <submittedName>
        <fullName evidence="2">Uncharacterized protein</fullName>
    </submittedName>
</protein>
<feature type="region of interest" description="Disordered" evidence="1">
    <location>
        <begin position="132"/>
        <end position="155"/>
    </location>
</feature>
<feature type="region of interest" description="Disordered" evidence="1">
    <location>
        <begin position="1"/>
        <end position="52"/>
    </location>
</feature>
<sequence length="155" mass="16820">MERLAPQRGALGPPRPQRSASSFCDAQTRPPSPARPHSSVAQRPSGLRVRPFTRFNGAYTPLRQRPPRLDCPVYVKAKAPYSPLRKPGIMQVCSFYIPACPSLRSKSLNPPAPANAEPKSTPLVRKQGLPCNQSHAFSHTSGKENINNVGGLSSV</sequence>
<dbReference type="Proteomes" id="UP001152622">
    <property type="component" value="Chromosome 20"/>
</dbReference>
<feature type="region of interest" description="Disordered" evidence="1">
    <location>
        <begin position="108"/>
        <end position="127"/>
    </location>
</feature>
<gene>
    <name evidence="2" type="ORF">SKAU_G00390140</name>
</gene>
<proteinExistence type="predicted"/>
<dbReference type="EMBL" id="JAINUF010000020">
    <property type="protein sequence ID" value="KAJ8335672.1"/>
    <property type="molecule type" value="Genomic_DNA"/>
</dbReference>
<evidence type="ECO:0000313" key="3">
    <source>
        <dbReference type="Proteomes" id="UP001152622"/>
    </source>
</evidence>
<comment type="caution">
    <text evidence="2">The sequence shown here is derived from an EMBL/GenBank/DDBJ whole genome shotgun (WGS) entry which is preliminary data.</text>
</comment>
<organism evidence="2 3">
    <name type="scientific">Synaphobranchus kaupii</name>
    <name type="common">Kaup's arrowtooth eel</name>
    <dbReference type="NCBI Taxonomy" id="118154"/>
    <lineage>
        <taxon>Eukaryota</taxon>
        <taxon>Metazoa</taxon>
        <taxon>Chordata</taxon>
        <taxon>Craniata</taxon>
        <taxon>Vertebrata</taxon>
        <taxon>Euteleostomi</taxon>
        <taxon>Actinopterygii</taxon>
        <taxon>Neopterygii</taxon>
        <taxon>Teleostei</taxon>
        <taxon>Anguilliformes</taxon>
        <taxon>Synaphobranchidae</taxon>
        <taxon>Synaphobranchus</taxon>
    </lineage>
</organism>
<name>A0A9Q1IDJ0_SYNKA</name>